<evidence type="ECO:0000313" key="1">
    <source>
        <dbReference type="EMBL" id="OAQ20060.1"/>
    </source>
</evidence>
<dbReference type="STRING" id="999894.TDIS_1879"/>
<organism evidence="1 2">
    <name type="scientific">Thermosulfurimonas dismutans</name>
    <dbReference type="NCBI Taxonomy" id="999894"/>
    <lineage>
        <taxon>Bacteria</taxon>
        <taxon>Pseudomonadati</taxon>
        <taxon>Thermodesulfobacteriota</taxon>
        <taxon>Thermodesulfobacteria</taxon>
        <taxon>Thermodesulfobacteriales</taxon>
        <taxon>Thermodesulfobacteriaceae</taxon>
        <taxon>Thermosulfurimonas</taxon>
    </lineage>
</organism>
<keyword evidence="2" id="KW-1185">Reference proteome</keyword>
<reference evidence="1 2" key="1">
    <citation type="submission" date="2016-04" db="EMBL/GenBank/DDBJ databases">
        <title>Genome analysis of Thermosulfurimonas dismutans, the first thermophilic sulfur-disproportionating bacterium of the phylum Thermodesulfobacteria.</title>
        <authorList>
            <person name="Mardanov A.V."/>
            <person name="Beletsky A.V."/>
            <person name="Kadnikov V.V."/>
            <person name="Slobodkin A.I."/>
            <person name="Ravin N.V."/>
        </authorList>
    </citation>
    <scope>NUCLEOTIDE SEQUENCE [LARGE SCALE GENOMIC DNA]</scope>
    <source>
        <strain evidence="1 2">S95</strain>
    </source>
</reference>
<name>A0A179D1X7_9BACT</name>
<proteinExistence type="predicted"/>
<sequence length="45" mass="5247">MFRPPRAPEVLVELSPDELLGGSWKIFGGLEFWTVAFWSFWGWGF</sequence>
<gene>
    <name evidence="1" type="ORF">TDIS_1879</name>
</gene>
<dbReference type="EMBL" id="LWLG01000017">
    <property type="protein sequence ID" value="OAQ20060.1"/>
    <property type="molecule type" value="Genomic_DNA"/>
</dbReference>
<accession>A0A179D1X7</accession>
<comment type="caution">
    <text evidence="1">The sequence shown here is derived from an EMBL/GenBank/DDBJ whole genome shotgun (WGS) entry which is preliminary data.</text>
</comment>
<protein>
    <submittedName>
        <fullName evidence="1">Uncharacterized protein</fullName>
    </submittedName>
</protein>
<evidence type="ECO:0000313" key="2">
    <source>
        <dbReference type="Proteomes" id="UP000078390"/>
    </source>
</evidence>
<dbReference type="Proteomes" id="UP000078390">
    <property type="component" value="Unassembled WGS sequence"/>
</dbReference>
<dbReference type="AlphaFoldDB" id="A0A179D1X7"/>